<evidence type="ECO:0000256" key="1">
    <source>
        <dbReference type="SAM" id="SignalP"/>
    </source>
</evidence>
<dbReference type="PROSITE" id="PS51257">
    <property type="entry name" value="PROKAR_LIPOPROTEIN"/>
    <property type="match status" value="1"/>
</dbReference>
<proteinExistence type="predicted"/>
<gene>
    <name evidence="2" type="ORF">QO231_06600</name>
</gene>
<feature type="chain" id="PRO_5045450846" description="DUF3035 domain-containing protein" evidence="1">
    <location>
        <begin position="26"/>
        <end position="104"/>
    </location>
</feature>
<dbReference type="Proteomes" id="UP001255416">
    <property type="component" value="Unassembled WGS sequence"/>
</dbReference>
<keyword evidence="3" id="KW-1185">Reference proteome</keyword>
<sequence>MSSQSRGPKAWVRVIGPLLLLAACAQIPQLDGTVPARLESADYPALAPIETLLVPLPDPQERSEDVRQGLEGRRDALRDRARRLNGVAVVDEETEARMRVGVES</sequence>
<evidence type="ECO:0000313" key="3">
    <source>
        <dbReference type="Proteomes" id="UP001255416"/>
    </source>
</evidence>
<dbReference type="RefSeq" id="WP_316774486.1">
    <property type="nucleotide sequence ID" value="NZ_JASMWN010000003.1"/>
</dbReference>
<accession>A0ABU3VBH1</accession>
<reference evidence="3" key="1">
    <citation type="submission" date="2023-05" db="EMBL/GenBank/DDBJ databases">
        <title>Sedimentitalea sp. nov. JM2-8.</title>
        <authorList>
            <person name="Huang J."/>
        </authorList>
    </citation>
    <scope>NUCLEOTIDE SEQUENCE [LARGE SCALE GENOMIC DNA]</scope>
    <source>
        <strain evidence="3">KHS03</strain>
    </source>
</reference>
<evidence type="ECO:0000313" key="2">
    <source>
        <dbReference type="EMBL" id="MDU9003522.1"/>
    </source>
</evidence>
<evidence type="ECO:0008006" key="4">
    <source>
        <dbReference type="Google" id="ProtNLM"/>
    </source>
</evidence>
<keyword evidence="1" id="KW-0732">Signal</keyword>
<name>A0ABU3VBH1_9RHOB</name>
<protein>
    <recommendedName>
        <fullName evidence="4">DUF3035 domain-containing protein</fullName>
    </recommendedName>
</protein>
<comment type="caution">
    <text evidence="2">The sequence shown here is derived from an EMBL/GenBank/DDBJ whole genome shotgun (WGS) entry which is preliminary data.</text>
</comment>
<dbReference type="EMBL" id="JASMWN010000003">
    <property type="protein sequence ID" value="MDU9003522.1"/>
    <property type="molecule type" value="Genomic_DNA"/>
</dbReference>
<feature type="signal peptide" evidence="1">
    <location>
        <begin position="1"/>
        <end position="25"/>
    </location>
</feature>
<organism evidence="2 3">
    <name type="scientific">Sedimentitalea todarodis</name>
    <dbReference type="NCBI Taxonomy" id="1631240"/>
    <lineage>
        <taxon>Bacteria</taxon>
        <taxon>Pseudomonadati</taxon>
        <taxon>Pseudomonadota</taxon>
        <taxon>Alphaproteobacteria</taxon>
        <taxon>Rhodobacterales</taxon>
        <taxon>Paracoccaceae</taxon>
        <taxon>Sedimentitalea</taxon>
    </lineage>
</organism>